<keyword evidence="3" id="KW-1185">Reference proteome</keyword>
<dbReference type="EMBL" id="FJUY01000011">
    <property type="protein sequence ID" value="CZT21222.1"/>
    <property type="molecule type" value="Genomic_DNA"/>
</dbReference>
<proteinExistence type="predicted"/>
<feature type="region of interest" description="Disordered" evidence="1">
    <location>
        <begin position="297"/>
        <end position="448"/>
    </location>
</feature>
<feature type="compositionally biased region" description="Polar residues" evidence="1">
    <location>
        <begin position="314"/>
        <end position="331"/>
    </location>
</feature>
<feature type="compositionally biased region" description="Low complexity" evidence="1">
    <location>
        <begin position="401"/>
        <end position="412"/>
    </location>
</feature>
<feature type="region of interest" description="Disordered" evidence="1">
    <location>
        <begin position="484"/>
        <end position="504"/>
    </location>
</feature>
<name>A0A2D3UUC8_9PEZI</name>
<evidence type="ECO:0000313" key="2">
    <source>
        <dbReference type="EMBL" id="CZT21222.1"/>
    </source>
</evidence>
<gene>
    <name evidence="2" type="ORF">RCC_07084</name>
</gene>
<protein>
    <submittedName>
        <fullName evidence="2">Uncharacterized protein</fullName>
    </submittedName>
</protein>
<sequence>MARTKQTARRSTGGKPPRKHRKAEQEIARRQAAVKQAETMDVESDAESHCSSLSSAKSLGSPPPRDGPSEEQEGDAVTAAPEDEEEDATIKHEPRNSLPAPAGTVTHSERPLDVPTFPATRKVDTTSTAQGEEMVEHEDGDEVEELGYFMSNIFAFRVPAAPRDEIGNWLPVSLYHCIGARSCDVYDSNMIKFGWLSIPNSSALWQLLVDTHSTKFRHNLELAARGSYGIEQIGDMSTRDLKAKITVFAAKRAAGHVLAELETQGVQIRRAGDGDVIVRSGPDLDEFDAETVAQKATSRLTQEDEFEPTHSPKSKATTDQVEPMVTESQPSEQRRDGEPVKILSTSPPLQASETTKGLSATDPIGDRAVQHGSHTATIRSAEDDIDPQGAAVIGTSTSTMSLEEASSAPAEASEAHQEEVPAMATPVETREERSPAQATAEGVQQTTLPAPPIIMEVQQEASLEQMLPAENRENAAVNGEALPSEVDASKHQQNIPPPQSTPAIEQEEMSSMIPPATPYDEEDVDDFLSFTHTKSKEVALQYLIAGGSLSKALRNFRKDQVAHKPTEQASQSLQDEAKPCTLIDEALDAYATMPAPTNRGRQDEGNTLVVLDGVNLGRNCRINFTDLYAAMPIAEARLTATDDGSLEVRGVRHLYFLLKPINGEMPKLERIRLSTTMEDCRDMIFTLPTASDDMESAGRSASGD</sequence>
<evidence type="ECO:0000313" key="3">
    <source>
        <dbReference type="Proteomes" id="UP000225277"/>
    </source>
</evidence>
<feature type="compositionally biased region" description="Polar residues" evidence="1">
    <location>
        <begin position="343"/>
        <end position="358"/>
    </location>
</feature>
<dbReference type="RefSeq" id="XP_023628111.1">
    <property type="nucleotide sequence ID" value="XM_023772343.1"/>
</dbReference>
<feature type="compositionally biased region" description="Low complexity" evidence="1">
    <location>
        <begin position="49"/>
        <end position="60"/>
    </location>
</feature>
<dbReference type="GeneID" id="35602205"/>
<reference evidence="2 3" key="1">
    <citation type="submission" date="2016-03" db="EMBL/GenBank/DDBJ databases">
        <authorList>
            <person name="Ploux O."/>
        </authorList>
    </citation>
    <scope>NUCLEOTIDE SEQUENCE [LARGE SCALE GENOMIC DNA]</scope>
    <source>
        <strain evidence="2 3">URUG2</strain>
    </source>
</reference>
<dbReference type="Proteomes" id="UP000225277">
    <property type="component" value="Unassembled WGS sequence"/>
</dbReference>
<accession>A0A2D3UUC8</accession>
<feature type="region of interest" description="Disordered" evidence="1">
    <location>
        <begin position="1"/>
        <end position="140"/>
    </location>
</feature>
<dbReference type="AlphaFoldDB" id="A0A2D3UUC8"/>
<evidence type="ECO:0000256" key="1">
    <source>
        <dbReference type="SAM" id="MobiDB-lite"/>
    </source>
</evidence>
<organism evidence="2 3">
    <name type="scientific">Ramularia collo-cygni</name>
    <dbReference type="NCBI Taxonomy" id="112498"/>
    <lineage>
        <taxon>Eukaryota</taxon>
        <taxon>Fungi</taxon>
        <taxon>Dikarya</taxon>
        <taxon>Ascomycota</taxon>
        <taxon>Pezizomycotina</taxon>
        <taxon>Dothideomycetes</taxon>
        <taxon>Dothideomycetidae</taxon>
        <taxon>Mycosphaerellales</taxon>
        <taxon>Mycosphaerellaceae</taxon>
        <taxon>Ramularia</taxon>
    </lineage>
</organism>